<evidence type="ECO:0000313" key="12">
    <source>
        <dbReference type="Proteomes" id="UP001056708"/>
    </source>
</evidence>
<comment type="catalytic activity">
    <reaction evidence="9">
        <text>O-phospho-L-threonine + H(+) = (R)-1-aminopropan-2-yl phosphate + CO2</text>
        <dbReference type="Rhea" id="RHEA:11492"/>
        <dbReference type="ChEBI" id="CHEBI:15378"/>
        <dbReference type="ChEBI" id="CHEBI:16526"/>
        <dbReference type="ChEBI" id="CHEBI:58563"/>
        <dbReference type="ChEBI" id="CHEBI:58675"/>
        <dbReference type="EC" id="4.1.1.81"/>
    </reaction>
</comment>
<evidence type="ECO:0000256" key="6">
    <source>
        <dbReference type="ARBA" id="ARBA00022898"/>
    </source>
</evidence>
<dbReference type="RefSeq" id="WP_252661718.1">
    <property type="nucleotide sequence ID" value="NZ_CP098611.1"/>
</dbReference>
<dbReference type="InterPro" id="IPR015424">
    <property type="entry name" value="PyrdxlP-dep_Trfase"/>
</dbReference>
<evidence type="ECO:0000256" key="9">
    <source>
        <dbReference type="ARBA" id="ARBA00048531"/>
    </source>
</evidence>
<dbReference type="InterPro" id="IPR015421">
    <property type="entry name" value="PyrdxlP-dep_Trfase_major"/>
</dbReference>
<keyword evidence="7 11" id="KW-0456">Lyase</keyword>
<dbReference type="SUPFAM" id="SSF53383">
    <property type="entry name" value="PLP-dependent transferases"/>
    <property type="match status" value="1"/>
</dbReference>
<dbReference type="InterPro" id="IPR005860">
    <property type="entry name" value="CobD"/>
</dbReference>
<comment type="pathway">
    <text evidence="3">Cofactor biosynthesis; adenosylcobalamin biosynthesis.</text>
</comment>
<keyword evidence="12" id="KW-1185">Reference proteome</keyword>
<name>A0ABY5AMR0_9CYAN</name>
<dbReference type="NCBIfam" id="TIGR01140">
    <property type="entry name" value="L_thr_O3P_dcar"/>
    <property type="match status" value="1"/>
</dbReference>
<evidence type="ECO:0000256" key="4">
    <source>
        <dbReference type="ARBA" id="ARBA00012285"/>
    </source>
</evidence>
<evidence type="ECO:0000256" key="1">
    <source>
        <dbReference type="ARBA" id="ARBA00001933"/>
    </source>
</evidence>
<keyword evidence="5" id="KW-0169">Cobalamin biosynthesis</keyword>
<dbReference type="CDD" id="cd00609">
    <property type="entry name" value="AAT_like"/>
    <property type="match status" value="1"/>
</dbReference>
<evidence type="ECO:0000256" key="8">
    <source>
        <dbReference type="ARBA" id="ARBA00029996"/>
    </source>
</evidence>
<sequence>MSDPPIHGGNLTWAAAFAGCPPEELLDFSANINPLGPPQSALEAIERTLGELRNYPDPHYGALRGAIAQSHKIDPAWVLPGNGAAELLTWAGLELSQCDRVLLPLPAFGDYGRALQTFGAKICPVSAWNQPLWQVSSREGLLVNNPHNPTGQLWPRWRLRAMLETAQLVVADEAFMDFLEPNHQESLIDWVTEFPNLVVLRSLTKFYSLPGLRLGYAVSNPERLRRWQGWRDSWPVNVLAAAAGTAVLADTAFQQRTYQWLKPAKQKLWDAINEIPGLSADWGAANFLLVRTRMPGDQLQRLLLREQRIFVRDCLSFQELGDRFIRIAVKRPQENRRLVSALEVIFDSNQYT</sequence>
<evidence type="ECO:0000256" key="3">
    <source>
        <dbReference type="ARBA" id="ARBA00004953"/>
    </source>
</evidence>
<keyword evidence="6" id="KW-0663">Pyridoxal phosphate</keyword>
<dbReference type="EC" id="4.1.1.81" evidence="4"/>
<dbReference type="EMBL" id="CP098611">
    <property type="protein sequence ID" value="USR90066.1"/>
    <property type="molecule type" value="Genomic_DNA"/>
</dbReference>
<evidence type="ECO:0000313" key="11">
    <source>
        <dbReference type="EMBL" id="USR90066.1"/>
    </source>
</evidence>
<dbReference type="PANTHER" id="PTHR42885">
    <property type="entry name" value="HISTIDINOL-PHOSPHATE AMINOTRANSFERASE-RELATED"/>
    <property type="match status" value="1"/>
</dbReference>
<dbReference type="InterPro" id="IPR004839">
    <property type="entry name" value="Aminotransferase_I/II_large"/>
</dbReference>
<dbReference type="PANTHER" id="PTHR42885:SF1">
    <property type="entry name" value="THREONINE-PHOSPHATE DECARBOXYLASE"/>
    <property type="match status" value="1"/>
</dbReference>
<organism evidence="11 12">
    <name type="scientific">Phormidium yuhuli AB48</name>
    <dbReference type="NCBI Taxonomy" id="2940671"/>
    <lineage>
        <taxon>Bacteria</taxon>
        <taxon>Bacillati</taxon>
        <taxon>Cyanobacteriota</taxon>
        <taxon>Cyanophyceae</taxon>
        <taxon>Oscillatoriophycideae</taxon>
        <taxon>Oscillatoriales</taxon>
        <taxon>Oscillatoriaceae</taxon>
        <taxon>Phormidium</taxon>
        <taxon>Phormidium yuhuli</taxon>
    </lineage>
</organism>
<dbReference type="Pfam" id="PF00155">
    <property type="entry name" value="Aminotran_1_2"/>
    <property type="match status" value="1"/>
</dbReference>
<dbReference type="PROSITE" id="PS00105">
    <property type="entry name" value="AA_TRANSFER_CLASS_1"/>
    <property type="match status" value="1"/>
</dbReference>
<dbReference type="InterPro" id="IPR004838">
    <property type="entry name" value="NHTrfase_class1_PyrdxlP-BS"/>
</dbReference>
<protein>
    <recommendedName>
        <fullName evidence="4">threonine-phosphate decarboxylase</fullName>
        <ecNumber evidence="4">4.1.1.81</ecNumber>
    </recommendedName>
    <alternativeName>
        <fullName evidence="8">L-threonine-O-3-phosphate decarboxylase</fullName>
    </alternativeName>
</protein>
<comment type="cofactor">
    <cofactor evidence="1">
        <name>pyridoxal 5'-phosphate</name>
        <dbReference type="ChEBI" id="CHEBI:597326"/>
    </cofactor>
</comment>
<dbReference type="GO" id="GO:0048472">
    <property type="term" value="F:threonine-phosphate decarboxylase activity"/>
    <property type="evidence" value="ECO:0007669"/>
    <property type="project" value="UniProtKB-EC"/>
</dbReference>
<accession>A0ABY5AMR0</accession>
<comment type="function">
    <text evidence="2">Decarboxylates L-threonine-O-3-phosphate to yield (R)-1-amino-2-propanol O-2-phosphate, the precursor for the linkage between the nucleotide loop and the corrin ring in cobalamin.</text>
</comment>
<reference evidence="11" key="1">
    <citation type="submission" date="2022-06" db="EMBL/GenBank/DDBJ databases">
        <title>Genome sequence of Phormidium yuhuli AB48 isolated from an industrial photobioreactor environment.</title>
        <authorList>
            <person name="Qiu Y."/>
            <person name="Noonan A.J.C."/>
            <person name="Dofher K."/>
            <person name="Koch M."/>
            <person name="Kieft B."/>
            <person name="Lin X."/>
            <person name="Ziels R.M."/>
            <person name="Hallam S.J."/>
        </authorList>
    </citation>
    <scope>NUCLEOTIDE SEQUENCE</scope>
    <source>
        <strain evidence="11">AB48</strain>
    </source>
</reference>
<dbReference type="Gene3D" id="3.40.640.10">
    <property type="entry name" value="Type I PLP-dependent aspartate aminotransferase-like (Major domain)"/>
    <property type="match status" value="1"/>
</dbReference>
<feature type="domain" description="Aminotransferase class I/classII large" evidence="10">
    <location>
        <begin position="24"/>
        <end position="342"/>
    </location>
</feature>
<dbReference type="InterPro" id="IPR015422">
    <property type="entry name" value="PyrdxlP-dep_Trfase_small"/>
</dbReference>
<evidence type="ECO:0000256" key="2">
    <source>
        <dbReference type="ARBA" id="ARBA00003444"/>
    </source>
</evidence>
<evidence type="ECO:0000256" key="7">
    <source>
        <dbReference type="ARBA" id="ARBA00023239"/>
    </source>
</evidence>
<dbReference type="Gene3D" id="3.90.1150.10">
    <property type="entry name" value="Aspartate Aminotransferase, domain 1"/>
    <property type="match status" value="1"/>
</dbReference>
<evidence type="ECO:0000256" key="5">
    <source>
        <dbReference type="ARBA" id="ARBA00022573"/>
    </source>
</evidence>
<proteinExistence type="predicted"/>
<evidence type="ECO:0000259" key="10">
    <source>
        <dbReference type="Pfam" id="PF00155"/>
    </source>
</evidence>
<gene>
    <name evidence="11" type="primary">cobD</name>
    <name evidence="11" type="ORF">NEA10_14585</name>
</gene>
<dbReference type="Proteomes" id="UP001056708">
    <property type="component" value="Chromosome"/>
</dbReference>